<proteinExistence type="predicted"/>
<dbReference type="Pfam" id="PF00483">
    <property type="entry name" value="NTP_transferase"/>
    <property type="match status" value="1"/>
</dbReference>
<dbReference type="InterPro" id="IPR029044">
    <property type="entry name" value="Nucleotide-diphossugar_trans"/>
</dbReference>
<dbReference type="Gene3D" id="3.90.550.10">
    <property type="entry name" value="Spore Coat Polysaccharide Biosynthesis Protein SpsA, Chain A"/>
    <property type="match status" value="1"/>
</dbReference>
<sequence length="300" mass="33143">MKTTLLIMAAGIGSRFGTGIKQLEPVDDAGHIIMDYSIHDAIEAGFNHVVFIIRKDIEKEFKEVIGDRITSICSAHNVTVDYAFQNINDIPGTLPEGRTKPWGTGQAVLAAKKVLDTPFIVINADDYYGKEGFKAVHEYLVNGGKSCMAGFVLKNTLSDNGGVTRGVCKMDDQNNLTEVVETKNIVKTATGAETDGVAVDVNSLVSMNMWGLTPEFLDVLEYGFKEFFEKKVPCNPLKAEYLIPIFIGELLEQGKMSVKVLRTNDTWYGMTYHEDVAAVKDSFKKMLENGVYKADLFSDL</sequence>
<feature type="domain" description="Nucleotidyl transferase" evidence="1">
    <location>
        <begin position="6"/>
        <end position="181"/>
    </location>
</feature>
<protein>
    <submittedName>
        <fullName evidence="2">Sugar phosphate nucleotidyltransferase</fullName>
    </submittedName>
</protein>
<gene>
    <name evidence="2" type="ORF">WF834_08310</name>
</gene>
<accession>A0AB35Y775</accession>
<organism evidence="2 3">
    <name type="scientific">Faecalibacterium wellingii</name>
    <dbReference type="NCBI Taxonomy" id="2929491"/>
    <lineage>
        <taxon>Bacteria</taxon>
        <taxon>Bacillati</taxon>
        <taxon>Bacillota</taxon>
        <taxon>Clostridia</taxon>
        <taxon>Eubacteriales</taxon>
        <taxon>Oscillospiraceae</taxon>
        <taxon>Faecalibacterium</taxon>
    </lineage>
</organism>
<comment type="caution">
    <text evidence="2">The sequence shown here is derived from an EMBL/GenBank/DDBJ whole genome shotgun (WGS) entry which is preliminary data.</text>
</comment>
<dbReference type="RefSeq" id="WP_339395542.1">
    <property type="nucleotide sequence ID" value="NZ_JBBFGL010000007.1"/>
</dbReference>
<dbReference type="SUPFAM" id="SSF53448">
    <property type="entry name" value="Nucleotide-diphospho-sugar transferases"/>
    <property type="match status" value="1"/>
</dbReference>
<reference evidence="2" key="1">
    <citation type="submission" date="2024-03" db="EMBL/GenBank/DDBJ databases">
        <authorList>
            <person name="Plomp N."/>
            <person name="Harmsen H.J."/>
        </authorList>
    </citation>
    <scope>NUCLEOTIDE SEQUENCE</scope>
    <source>
        <strain evidence="2">HTF-128</strain>
    </source>
</reference>
<dbReference type="Proteomes" id="UP001373196">
    <property type="component" value="Unassembled WGS sequence"/>
</dbReference>
<evidence type="ECO:0000259" key="1">
    <source>
        <dbReference type="Pfam" id="PF00483"/>
    </source>
</evidence>
<dbReference type="EMBL" id="JBBFGL010000007">
    <property type="protein sequence ID" value="MEJ5196176.1"/>
    <property type="molecule type" value="Genomic_DNA"/>
</dbReference>
<dbReference type="InterPro" id="IPR005835">
    <property type="entry name" value="NTP_transferase_dom"/>
</dbReference>
<evidence type="ECO:0000313" key="3">
    <source>
        <dbReference type="Proteomes" id="UP001373196"/>
    </source>
</evidence>
<evidence type="ECO:0000313" key="2">
    <source>
        <dbReference type="EMBL" id="MEJ5196176.1"/>
    </source>
</evidence>
<dbReference type="AlphaFoldDB" id="A0AB35Y775"/>
<name>A0AB35Y775_9FIRM</name>